<accession>A0ABT2MDM6</accession>
<feature type="region of interest" description="Uridylyltransferase" evidence="7">
    <location>
        <begin position="1"/>
        <end position="345"/>
    </location>
</feature>
<keyword evidence="12" id="KW-1185">Reference proteome</keyword>
<dbReference type="Gene3D" id="3.30.460.10">
    <property type="entry name" value="Beta Polymerase, domain 2"/>
    <property type="match status" value="1"/>
</dbReference>
<evidence type="ECO:0000259" key="9">
    <source>
        <dbReference type="PROSITE" id="PS51671"/>
    </source>
</evidence>
<sequence>MTEQQPNSAAGAPHAWAHPKAGDNGPTRWEAPAAGSSRPATDLKIALEKLLAGGARQLDSAALRDALLDLHEFWLTTKAAEIGITPTSGFAIVATGGLGRGELVPHSDLDLTLVHDNMPQEIVGQVAELLWYPLWDANIRIDHSVRTVPEALKVAGEDISAGLAMLEARHIAGDADLSALLIGGARRQWRIGIASRFAELVEHAEARWERSGQIAHRAEPDLKCGRGGLRDVQLLNALAIAQLADGYPSRSSASPTETLGEAHLALLNVRTELHRVSGRGREQLLAQHADEIGAALQIGDRFDLARMLSDAARTISFYVDSGLRTAANALPRRGFAALRRPTRRPLDEGVIEFAGEVILARDARPARDPGLILRVAAASATTGLPMAASTLARLAETAPELRTPWPRPALKDLLVMLAAGPAAVATIEALDRTGLWGRLFPEWGAVRDLPPRDVVHIWTVDRHLVETVSRAAAFTTRVLRPDLLMLGALCHDIGKGRGGDHSVIGAELATQIGTRLGLWPSDVEILSKVVRHHLLLPHTATRRDLQDPNTIAAVVEALDGDSVLLEILHVLAEADSLATGPGVWGDWKASLIGDLVRRCRLVMAGEPLPRPDPIDPRYLSLAAEVSVHVEMTPSDSPHIYNVTMIAPDRRGLLSKAAGVLALNSLRVHSASVNGHEGSAINTFVVSPHFGSPPAAELLRQQLVLALDGELDALASLDRRDRETAHYGTARAGETPAAVPISQFVAPPRILWSEGSAPGELVVQIRSTDRAGLLARLTAVFERDGVDVAWAKVTTLGSSVVDVFGITTAGDHTAVRDELERDLYAVLPAPPPRKPVSEAS</sequence>
<comment type="function">
    <text evidence="7">Modifies, by uridylylation and deuridylylation, the PII regulatory proteins (GlnB and homologs), in response to the nitrogen status of the cell that GlnD senses through the glutamine level. Under low glutamine levels, catalyzes the conversion of the PII proteins and UTP to PII-UMP and PPi, while under higher glutamine levels, GlnD hydrolyzes PII-UMP to PII and UMP (deuridylylation). Thus, controls uridylylation state and activity of the PII proteins, and plays an important role in the regulation of nitrogen metabolism.</text>
</comment>
<keyword evidence="2 7" id="KW-0548">Nucleotidyltransferase</keyword>
<dbReference type="CDD" id="cd00077">
    <property type="entry name" value="HDc"/>
    <property type="match status" value="1"/>
</dbReference>
<dbReference type="SMART" id="SM00471">
    <property type="entry name" value="HDc"/>
    <property type="match status" value="1"/>
</dbReference>
<evidence type="ECO:0000256" key="1">
    <source>
        <dbReference type="ARBA" id="ARBA00022679"/>
    </source>
</evidence>
<organism evidence="11 12">
    <name type="scientific">Mycobacterium deserti</name>
    <dbReference type="NCBI Taxonomy" id="2978347"/>
    <lineage>
        <taxon>Bacteria</taxon>
        <taxon>Bacillati</taxon>
        <taxon>Actinomycetota</taxon>
        <taxon>Actinomycetes</taxon>
        <taxon>Mycobacteriales</taxon>
        <taxon>Mycobacteriaceae</taxon>
        <taxon>Mycobacterium</taxon>
    </lineage>
</organism>
<dbReference type="InterPro" id="IPR003607">
    <property type="entry name" value="HD/PDEase_dom"/>
</dbReference>
<keyword evidence="1 7" id="KW-0808">Transferase</keyword>
<dbReference type="EMBL" id="JAODWD010000003">
    <property type="protein sequence ID" value="MCT7659250.1"/>
    <property type="molecule type" value="Genomic_DNA"/>
</dbReference>
<comment type="catalytic activity">
    <reaction evidence="7">
        <text>[protein-PII]-L-tyrosine + UTP = [protein-PII]-uridylyl-L-tyrosine + diphosphate</text>
        <dbReference type="Rhea" id="RHEA:13673"/>
        <dbReference type="Rhea" id="RHEA-COMP:12147"/>
        <dbReference type="Rhea" id="RHEA-COMP:12148"/>
        <dbReference type="ChEBI" id="CHEBI:33019"/>
        <dbReference type="ChEBI" id="CHEBI:46398"/>
        <dbReference type="ChEBI" id="CHEBI:46858"/>
        <dbReference type="ChEBI" id="CHEBI:90602"/>
        <dbReference type="EC" id="2.7.7.59"/>
    </reaction>
</comment>
<dbReference type="InterPro" id="IPR045865">
    <property type="entry name" value="ACT-like_dom_sf"/>
</dbReference>
<feature type="domain" description="ACT" evidence="9">
    <location>
        <begin position="761"/>
        <end position="835"/>
    </location>
</feature>
<evidence type="ECO:0000256" key="2">
    <source>
        <dbReference type="ARBA" id="ARBA00022695"/>
    </source>
</evidence>
<dbReference type="CDD" id="cd05401">
    <property type="entry name" value="NT_GlnE_GlnD_like"/>
    <property type="match status" value="1"/>
</dbReference>
<dbReference type="EC" id="3.1.4.-" evidence="7"/>
<gene>
    <name evidence="7" type="primary">glnD</name>
    <name evidence="11" type="ORF">N4S67_12545</name>
</gene>
<proteinExistence type="inferred from homology"/>
<dbReference type="Pfam" id="PF01966">
    <property type="entry name" value="HD"/>
    <property type="match status" value="1"/>
</dbReference>
<evidence type="ECO:0000256" key="7">
    <source>
        <dbReference type="HAMAP-Rule" id="MF_00277"/>
    </source>
</evidence>
<dbReference type="EC" id="2.7.7.59" evidence="7"/>
<evidence type="ECO:0000256" key="4">
    <source>
        <dbReference type="ARBA" id="ARBA00022801"/>
    </source>
</evidence>
<evidence type="ECO:0000313" key="11">
    <source>
        <dbReference type="EMBL" id="MCT7659250.1"/>
    </source>
</evidence>
<keyword evidence="5 7" id="KW-0460">Magnesium</keyword>
<dbReference type="SUPFAM" id="SSF81301">
    <property type="entry name" value="Nucleotidyltransferase"/>
    <property type="match status" value="1"/>
</dbReference>
<evidence type="ECO:0000256" key="8">
    <source>
        <dbReference type="SAM" id="MobiDB-lite"/>
    </source>
</evidence>
<comment type="activity regulation">
    <text evidence="7">Uridylyltransferase (UTase) activity is inhibited by glutamine, while glutamine activates uridylyl-removing (UR) activity.</text>
</comment>
<dbReference type="PANTHER" id="PTHR47320">
    <property type="entry name" value="BIFUNCTIONAL URIDYLYLTRANSFERASE/URIDYLYL-REMOVING ENZYME"/>
    <property type="match status" value="1"/>
</dbReference>
<dbReference type="Gene3D" id="1.10.3090.10">
    <property type="entry name" value="cca-adding enzyme, domain 2"/>
    <property type="match status" value="1"/>
</dbReference>
<dbReference type="GO" id="GO:0008773">
    <property type="term" value="F:[protein-PII] uridylyltransferase activity"/>
    <property type="evidence" value="ECO:0007669"/>
    <property type="project" value="UniProtKB-EC"/>
</dbReference>
<dbReference type="InterPro" id="IPR002912">
    <property type="entry name" value="ACT_dom"/>
</dbReference>
<feature type="domain" description="HD" evidence="10">
    <location>
        <begin position="460"/>
        <end position="564"/>
    </location>
</feature>
<evidence type="ECO:0000256" key="5">
    <source>
        <dbReference type="ARBA" id="ARBA00022842"/>
    </source>
</evidence>
<keyword evidence="4 7" id="KW-0378">Hydrolase</keyword>
<feature type="region of interest" description="Disordered" evidence="8">
    <location>
        <begin position="1"/>
        <end position="37"/>
    </location>
</feature>
<dbReference type="PROSITE" id="PS51831">
    <property type="entry name" value="HD"/>
    <property type="match status" value="1"/>
</dbReference>
<dbReference type="InterPro" id="IPR006674">
    <property type="entry name" value="HD_domain"/>
</dbReference>
<comment type="caution">
    <text evidence="7">Lacks conserved residue(s) required for the propagation of feature annotation.</text>
</comment>
<dbReference type="InterPro" id="IPR043519">
    <property type="entry name" value="NT_sf"/>
</dbReference>
<dbReference type="NCBIfam" id="NF002895">
    <property type="entry name" value="PRK03381.1"/>
    <property type="match status" value="1"/>
</dbReference>
<dbReference type="SUPFAM" id="SSF81891">
    <property type="entry name" value="Poly A polymerase C-terminal region-like"/>
    <property type="match status" value="1"/>
</dbReference>
<dbReference type="Proteomes" id="UP001206639">
    <property type="component" value="Unassembled WGS sequence"/>
</dbReference>
<dbReference type="Pfam" id="PF08335">
    <property type="entry name" value="GlnD_UR_UTase"/>
    <property type="match status" value="1"/>
</dbReference>
<evidence type="ECO:0000256" key="6">
    <source>
        <dbReference type="ARBA" id="ARBA00023268"/>
    </source>
</evidence>
<dbReference type="InterPro" id="IPR013546">
    <property type="entry name" value="PII_UdlTrfase/GS_AdlTrfase"/>
</dbReference>
<keyword evidence="6 7" id="KW-0511">Multifunctional enzyme</keyword>
<comment type="cofactor">
    <cofactor evidence="7">
        <name>Mg(2+)</name>
        <dbReference type="ChEBI" id="CHEBI:18420"/>
    </cofactor>
</comment>
<reference evidence="12" key="1">
    <citation type="submission" date="2023-07" db="EMBL/GenBank/DDBJ databases">
        <authorList>
            <person name="Deng Y."/>
            <person name="Zhang Y.-Q."/>
        </authorList>
    </citation>
    <scope>NUCLEOTIDE SEQUENCE [LARGE SCALE GENOMIC DNA]</scope>
    <source>
        <strain evidence="12">CPCC 205710</strain>
    </source>
</reference>
<evidence type="ECO:0000259" key="10">
    <source>
        <dbReference type="PROSITE" id="PS51831"/>
    </source>
</evidence>
<evidence type="ECO:0000256" key="3">
    <source>
        <dbReference type="ARBA" id="ARBA00022737"/>
    </source>
</evidence>
<protein>
    <recommendedName>
        <fullName evidence="7">Bifunctional uridylyltransferase/uridylyl-removing enzyme</fullName>
        <shortName evidence="7">UTase/UR</shortName>
    </recommendedName>
    <alternativeName>
        <fullName evidence="7">Bifunctional [protein-PII] modification enzyme</fullName>
    </alternativeName>
    <alternativeName>
        <fullName evidence="7">Bifunctional nitrogen sensor protein</fullName>
    </alternativeName>
    <domain>
        <recommendedName>
            <fullName evidence="7">[Protein-PII] uridylyltransferase</fullName>
            <shortName evidence="7">PII uridylyltransferase</shortName>
            <shortName evidence="7">UTase</shortName>
            <ecNumber evidence="7">2.7.7.59</ecNumber>
        </recommendedName>
    </domain>
    <domain>
        <recommendedName>
            <fullName evidence="7">[Protein-PII]-UMP uridylyl-removing enzyme</fullName>
            <shortName evidence="7">UR</shortName>
            <ecNumber evidence="7">3.1.4.-</ecNumber>
        </recommendedName>
    </domain>
</protein>
<comment type="catalytic activity">
    <reaction evidence="7">
        <text>[protein-PII]-uridylyl-L-tyrosine + H2O = [protein-PII]-L-tyrosine + UMP + H(+)</text>
        <dbReference type="Rhea" id="RHEA:48600"/>
        <dbReference type="Rhea" id="RHEA-COMP:12147"/>
        <dbReference type="Rhea" id="RHEA-COMP:12148"/>
        <dbReference type="ChEBI" id="CHEBI:15377"/>
        <dbReference type="ChEBI" id="CHEBI:15378"/>
        <dbReference type="ChEBI" id="CHEBI:46858"/>
        <dbReference type="ChEBI" id="CHEBI:57865"/>
        <dbReference type="ChEBI" id="CHEBI:90602"/>
    </reaction>
</comment>
<dbReference type="PIRSF" id="PIRSF006288">
    <property type="entry name" value="PII_uridyltransf"/>
    <property type="match status" value="1"/>
</dbReference>
<dbReference type="InterPro" id="IPR010043">
    <property type="entry name" value="UTase/UR"/>
</dbReference>
<dbReference type="HAMAP" id="MF_00277">
    <property type="entry name" value="PII_uridylyl_transf"/>
    <property type="match status" value="1"/>
</dbReference>
<evidence type="ECO:0000313" key="12">
    <source>
        <dbReference type="Proteomes" id="UP001206639"/>
    </source>
</evidence>
<dbReference type="PANTHER" id="PTHR47320:SF1">
    <property type="entry name" value="BIFUNCTIONAL URIDYLYLTRANSFERASE_URIDYLYL-REMOVING ENZYME"/>
    <property type="match status" value="1"/>
</dbReference>
<feature type="domain" description="ACT" evidence="9">
    <location>
        <begin position="641"/>
        <end position="721"/>
    </location>
</feature>
<comment type="caution">
    <text evidence="11">The sequence shown here is derived from an EMBL/GenBank/DDBJ whole genome shotgun (WGS) entry which is preliminary data.</text>
</comment>
<keyword evidence="3" id="KW-0677">Repeat</keyword>
<dbReference type="RefSeq" id="WP_260993307.1">
    <property type="nucleotide sequence ID" value="NZ_JAODWD010000003.1"/>
</dbReference>
<name>A0ABT2MDM6_9MYCO</name>
<dbReference type="NCBIfam" id="TIGR01693">
    <property type="entry name" value="UTase_glnD"/>
    <property type="match status" value="1"/>
</dbReference>
<comment type="similarity">
    <text evidence="7">Belongs to the GlnD family.</text>
</comment>
<dbReference type="SUPFAM" id="SSF55021">
    <property type="entry name" value="ACT-like"/>
    <property type="match status" value="2"/>
</dbReference>
<comment type="domain">
    <text evidence="7">Has four distinct domains: an N-terminal nucleotidyltransferase (NT) domain responsible for UTase activity, a central HD domain that encodes UR activity, and two C-terminal ACT domains that seem to have a role in glutamine sensing.</text>
</comment>
<dbReference type="PROSITE" id="PS51671">
    <property type="entry name" value="ACT"/>
    <property type="match status" value="2"/>
</dbReference>